<dbReference type="SUPFAM" id="SSF48264">
    <property type="entry name" value="Cytochrome P450"/>
    <property type="match status" value="1"/>
</dbReference>
<evidence type="ECO:0000256" key="15">
    <source>
        <dbReference type="PIRSR" id="PIRSR602401-1"/>
    </source>
</evidence>
<dbReference type="GO" id="GO:0050649">
    <property type="term" value="F:testosterone 6-beta-hydroxylase activity"/>
    <property type="evidence" value="ECO:0007669"/>
    <property type="project" value="TreeGrafter"/>
</dbReference>
<dbReference type="GO" id="GO:0005789">
    <property type="term" value="C:endoplasmic reticulum membrane"/>
    <property type="evidence" value="ECO:0007669"/>
    <property type="project" value="UniProtKB-SubCell"/>
</dbReference>
<dbReference type="Proteomes" id="UP000694547">
    <property type="component" value="Chromosome 23"/>
</dbReference>
<accession>A0A8C8TM34</accession>
<evidence type="ECO:0000256" key="6">
    <source>
        <dbReference type="ARBA" id="ARBA00022617"/>
    </source>
</evidence>
<dbReference type="Pfam" id="PF00067">
    <property type="entry name" value="p450"/>
    <property type="match status" value="1"/>
</dbReference>
<keyword evidence="9" id="KW-0492">Microsome</keyword>
<dbReference type="FunFam" id="1.10.630.10:FF:000096">
    <property type="entry name" value="Cytochrome P450 3A4"/>
    <property type="match status" value="1"/>
</dbReference>
<evidence type="ECO:0000256" key="2">
    <source>
        <dbReference type="ARBA" id="ARBA00004174"/>
    </source>
</evidence>
<dbReference type="InterPro" id="IPR008072">
    <property type="entry name" value="Cyt_P450_E_CYP3A"/>
</dbReference>
<dbReference type="GO" id="GO:0020037">
    <property type="term" value="F:heme binding"/>
    <property type="evidence" value="ECO:0007669"/>
    <property type="project" value="InterPro"/>
</dbReference>
<evidence type="ECO:0000256" key="17">
    <source>
        <dbReference type="SAM" id="Phobius"/>
    </source>
</evidence>
<dbReference type="InterPro" id="IPR050705">
    <property type="entry name" value="Cytochrome_P450_3A"/>
</dbReference>
<reference evidence="18 19" key="1">
    <citation type="submission" date="2018-10" db="EMBL/GenBank/DDBJ databases">
        <title>Improved assembly of the deer mouse Peromyscus maniculatus genome.</title>
        <authorList>
            <person name="Lassance J.-M."/>
            <person name="Hoekstra H.E."/>
        </authorList>
    </citation>
    <scope>NUCLEOTIDE SEQUENCE [LARGE SCALE GENOMIC DNA]</scope>
</reference>
<comment type="cofactor">
    <cofactor evidence="1 15">
        <name>heme</name>
        <dbReference type="ChEBI" id="CHEBI:30413"/>
    </cofactor>
</comment>
<keyword evidence="7 15" id="KW-0479">Metal-binding</keyword>
<dbReference type="InterPro" id="IPR017972">
    <property type="entry name" value="Cyt_P450_CS"/>
</dbReference>
<dbReference type="PANTHER" id="PTHR24302">
    <property type="entry name" value="CYTOCHROME P450 FAMILY 3"/>
    <property type="match status" value="1"/>
</dbReference>
<keyword evidence="8" id="KW-0256">Endoplasmic reticulum</keyword>
<dbReference type="PANTHER" id="PTHR24302:SF38">
    <property type="entry name" value="CYTOCHROME P450 3A5"/>
    <property type="match status" value="1"/>
</dbReference>
<evidence type="ECO:0000256" key="4">
    <source>
        <dbReference type="ARBA" id="ARBA00010617"/>
    </source>
</evidence>
<keyword evidence="11 15" id="KW-0408">Iron</keyword>
<feature type="transmembrane region" description="Helical" evidence="17">
    <location>
        <begin position="206"/>
        <end position="224"/>
    </location>
</feature>
<keyword evidence="17" id="KW-1133">Transmembrane helix</keyword>
<evidence type="ECO:0000256" key="9">
    <source>
        <dbReference type="ARBA" id="ARBA00022848"/>
    </source>
</evidence>
<dbReference type="AlphaFoldDB" id="A0A8C8TM34"/>
<dbReference type="InterPro" id="IPR036396">
    <property type="entry name" value="Cyt_P450_sf"/>
</dbReference>
<keyword evidence="13 17" id="KW-0472">Membrane</keyword>
<reference evidence="18" key="2">
    <citation type="submission" date="2025-08" db="UniProtKB">
        <authorList>
            <consortium name="Ensembl"/>
        </authorList>
    </citation>
    <scope>IDENTIFICATION</scope>
</reference>
<evidence type="ECO:0000256" key="7">
    <source>
        <dbReference type="ARBA" id="ARBA00022723"/>
    </source>
</evidence>
<sequence length="494" mass="56442">MDLIPNFSMETWMLLVTSLVLLYLYGTHSHGIFKKLGIPGPKPLPFLGSIFAYHQKGFWEFDKQCHKKYGKMWGFFEGRQPMLAIMDPDMIKTVLVKECYSTFTNRRVGAYLKHLTARPIKVEWKMSPYFGVLPLMLPIINQYADVLVRNMRHGSENGNSISMKDIFGAYSMDVITATSFGVNVDSLNNPQDPFVEKIKKILKFDIFDPLFLIVTLFPFLIPIFDALNICLFPKDVISFFKTSVQRMKEDRIQDKAKQRVDFLQLMINSQSSNIKESHKALSDLEIVAQSIIFIFAGYETTSSALSFALYLLATHPDVQKKLQDEIDAALPNKAPATYDTLVQMEYLDMVVDETLRLYPIAGRLERVCKKDVEINGVLIPKGTVMMVPTFALHRDPKHWPEPEEFHPERFSKKNQGSINPYTYLPFGDGPRNCIGMRFALMNMKLALVRVLQNFSFQPCKETQIPLKIGKQGLLQPEKPILLKVVSRDETVSGA</sequence>
<reference evidence="18" key="3">
    <citation type="submission" date="2025-09" db="UniProtKB">
        <authorList>
            <consortium name="Ensembl"/>
        </authorList>
    </citation>
    <scope>IDENTIFICATION</scope>
</reference>
<dbReference type="Ensembl" id="ENSPEMT00000019307.2">
    <property type="protein sequence ID" value="ENSPEMP00000015022.2"/>
    <property type="gene ID" value="ENSPEMG00000014657.2"/>
</dbReference>
<protein>
    <recommendedName>
        <fullName evidence="5">unspecific monooxygenase</fullName>
        <ecNumber evidence="5">1.14.14.1</ecNumber>
    </recommendedName>
</protein>
<dbReference type="Gene3D" id="1.10.630.10">
    <property type="entry name" value="Cytochrome P450"/>
    <property type="match status" value="1"/>
</dbReference>
<evidence type="ECO:0000313" key="18">
    <source>
        <dbReference type="Ensembl" id="ENSPEMP00000015022.2"/>
    </source>
</evidence>
<dbReference type="GO" id="GO:0005506">
    <property type="term" value="F:iron ion binding"/>
    <property type="evidence" value="ECO:0007669"/>
    <property type="project" value="InterPro"/>
</dbReference>
<dbReference type="GO" id="GO:0070989">
    <property type="term" value="P:oxidative demethylation"/>
    <property type="evidence" value="ECO:0007669"/>
    <property type="project" value="TreeGrafter"/>
</dbReference>
<keyword evidence="6 15" id="KW-0349">Heme</keyword>
<evidence type="ECO:0000256" key="5">
    <source>
        <dbReference type="ARBA" id="ARBA00012109"/>
    </source>
</evidence>
<comment type="subcellular location">
    <subcellularLocation>
        <location evidence="3">Endoplasmic reticulum membrane</location>
        <topology evidence="3">Peripheral membrane protein</topology>
    </subcellularLocation>
    <subcellularLocation>
        <location evidence="2">Microsome membrane</location>
        <topology evidence="2">Peripheral membrane protein</topology>
    </subcellularLocation>
</comment>
<evidence type="ECO:0000256" key="14">
    <source>
        <dbReference type="ARBA" id="ARBA00047827"/>
    </source>
</evidence>
<dbReference type="GO" id="GO:0008202">
    <property type="term" value="P:steroid metabolic process"/>
    <property type="evidence" value="ECO:0007669"/>
    <property type="project" value="TreeGrafter"/>
</dbReference>
<keyword evidence="17" id="KW-0812">Transmembrane</keyword>
<keyword evidence="19" id="KW-1185">Reference proteome</keyword>
<evidence type="ECO:0000256" key="1">
    <source>
        <dbReference type="ARBA" id="ARBA00001971"/>
    </source>
</evidence>
<dbReference type="GeneTree" id="ENSGT00950000182958"/>
<dbReference type="PRINTS" id="PR00463">
    <property type="entry name" value="EP450I"/>
</dbReference>
<dbReference type="PROSITE" id="PS00086">
    <property type="entry name" value="CYTOCHROME_P450"/>
    <property type="match status" value="1"/>
</dbReference>
<dbReference type="GO" id="GO:0016712">
    <property type="term" value="F:oxidoreductase activity, acting on paired donors, with incorporation or reduction of molecular oxygen, reduced flavin or flavoprotein as one donor, and incorporation of one atom of oxygen"/>
    <property type="evidence" value="ECO:0007669"/>
    <property type="project" value="UniProtKB-EC"/>
</dbReference>
<dbReference type="InterPro" id="IPR002401">
    <property type="entry name" value="Cyt_P450_E_grp-I"/>
</dbReference>
<evidence type="ECO:0000313" key="19">
    <source>
        <dbReference type="Proteomes" id="UP000694547"/>
    </source>
</evidence>
<evidence type="ECO:0000256" key="16">
    <source>
        <dbReference type="RuleBase" id="RU000461"/>
    </source>
</evidence>
<dbReference type="CDD" id="cd20650">
    <property type="entry name" value="CYP3A"/>
    <property type="match status" value="1"/>
</dbReference>
<dbReference type="PRINTS" id="PR00385">
    <property type="entry name" value="P450"/>
</dbReference>
<keyword evidence="12 16" id="KW-0503">Monooxygenase</keyword>
<feature type="transmembrane region" description="Helical" evidence="17">
    <location>
        <begin position="291"/>
        <end position="313"/>
    </location>
</feature>
<comment type="catalytic activity">
    <reaction evidence="14">
        <text>an organic molecule + reduced [NADPH--hemoprotein reductase] + O2 = an alcohol + oxidized [NADPH--hemoprotein reductase] + H2O + H(+)</text>
        <dbReference type="Rhea" id="RHEA:17149"/>
        <dbReference type="Rhea" id="RHEA-COMP:11964"/>
        <dbReference type="Rhea" id="RHEA-COMP:11965"/>
        <dbReference type="ChEBI" id="CHEBI:15377"/>
        <dbReference type="ChEBI" id="CHEBI:15378"/>
        <dbReference type="ChEBI" id="CHEBI:15379"/>
        <dbReference type="ChEBI" id="CHEBI:30879"/>
        <dbReference type="ChEBI" id="CHEBI:57618"/>
        <dbReference type="ChEBI" id="CHEBI:58210"/>
        <dbReference type="ChEBI" id="CHEBI:142491"/>
        <dbReference type="EC" id="1.14.14.1"/>
    </reaction>
</comment>
<name>A0A8C8TM34_PERMB</name>
<evidence type="ECO:0000256" key="13">
    <source>
        <dbReference type="ARBA" id="ARBA00023136"/>
    </source>
</evidence>
<evidence type="ECO:0000256" key="3">
    <source>
        <dbReference type="ARBA" id="ARBA00004406"/>
    </source>
</evidence>
<comment type="similarity">
    <text evidence="4 16">Belongs to the cytochrome P450 family.</text>
</comment>
<evidence type="ECO:0000256" key="8">
    <source>
        <dbReference type="ARBA" id="ARBA00022824"/>
    </source>
</evidence>
<proteinExistence type="inferred from homology"/>
<dbReference type="InterPro" id="IPR001128">
    <property type="entry name" value="Cyt_P450"/>
</dbReference>
<evidence type="ECO:0000256" key="12">
    <source>
        <dbReference type="ARBA" id="ARBA00023033"/>
    </source>
</evidence>
<evidence type="ECO:0000256" key="10">
    <source>
        <dbReference type="ARBA" id="ARBA00023002"/>
    </source>
</evidence>
<feature type="binding site" description="axial binding residue" evidence="15">
    <location>
        <position position="433"/>
    </location>
    <ligand>
        <name>heme</name>
        <dbReference type="ChEBI" id="CHEBI:30413"/>
    </ligand>
    <ligandPart>
        <name>Fe</name>
        <dbReference type="ChEBI" id="CHEBI:18248"/>
    </ligandPart>
</feature>
<organism evidence="18 19">
    <name type="scientific">Peromyscus maniculatus bairdii</name>
    <name type="common">Prairie deer mouse</name>
    <dbReference type="NCBI Taxonomy" id="230844"/>
    <lineage>
        <taxon>Eukaryota</taxon>
        <taxon>Metazoa</taxon>
        <taxon>Chordata</taxon>
        <taxon>Craniata</taxon>
        <taxon>Vertebrata</taxon>
        <taxon>Euteleostomi</taxon>
        <taxon>Mammalia</taxon>
        <taxon>Eutheria</taxon>
        <taxon>Euarchontoglires</taxon>
        <taxon>Glires</taxon>
        <taxon>Rodentia</taxon>
        <taxon>Myomorpha</taxon>
        <taxon>Muroidea</taxon>
        <taxon>Cricetidae</taxon>
        <taxon>Neotominae</taxon>
        <taxon>Peromyscus</taxon>
    </lineage>
</organism>
<dbReference type="EC" id="1.14.14.1" evidence="5"/>
<evidence type="ECO:0000256" key="11">
    <source>
        <dbReference type="ARBA" id="ARBA00023004"/>
    </source>
</evidence>
<feature type="transmembrane region" description="Helical" evidence="17">
    <location>
        <begin position="12"/>
        <end position="33"/>
    </location>
</feature>
<keyword evidence="10 16" id="KW-0560">Oxidoreductase</keyword>